<dbReference type="InterPro" id="IPR029068">
    <property type="entry name" value="Glyas_Bleomycin-R_OHBP_Dase"/>
</dbReference>
<dbReference type="Gene3D" id="3.10.180.10">
    <property type="entry name" value="2,3-Dihydroxybiphenyl 1,2-Dioxygenase, domain 1"/>
    <property type="match status" value="1"/>
</dbReference>
<dbReference type="PROSITE" id="PS51819">
    <property type="entry name" value="VOC"/>
    <property type="match status" value="1"/>
</dbReference>
<dbReference type="EMBL" id="JAATEN010000001">
    <property type="protein sequence ID" value="NJP99042.1"/>
    <property type="molecule type" value="Genomic_DNA"/>
</dbReference>
<dbReference type="Proteomes" id="UP000695264">
    <property type="component" value="Unassembled WGS sequence"/>
</dbReference>
<dbReference type="PANTHER" id="PTHR36503:SF1">
    <property type="entry name" value="BLR2520 PROTEIN"/>
    <property type="match status" value="1"/>
</dbReference>
<keyword evidence="3" id="KW-1185">Reference proteome</keyword>
<accession>A0ABX1BS57</accession>
<dbReference type="InterPro" id="IPR037523">
    <property type="entry name" value="VOC_core"/>
</dbReference>
<evidence type="ECO:0000313" key="2">
    <source>
        <dbReference type="EMBL" id="NJP99042.1"/>
    </source>
</evidence>
<evidence type="ECO:0000313" key="3">
    <source>
        <dbReference type="Proteomes" id="UP000695264"/>
    </source>
</evidence>
<dbReference type="SUPFAM" id="SSF54593">
    <property type="entry name" value="Glyoxalase/Bleomycin resistance protein/Dihydroxybiphenyl dioxygenase"/>
    <property type="match status" value="1"/>
</dbReference>
<evidence type="ECO:0000259" key="1">
    <source>
        <dbReference type="PROSITE" id="PS51819"/>
    </source>
</evidence>
<name>A0ABX1BS57_9ACTN</name>
<proteinExistence type="predicted"/>
<feature type="domain" description="VOC" evidence="1">
    <location>
        <begin position="7"/>
        <end position="130"/>
    </location>
</feature>
<dbReference type="RefSeq" id="WP_168099674.1">
    <property type="nucleotide sequence ID" value="NZ_JAATEN010000001.1"/>
</dbReference>
<dbReference type="Pfam" id="PF00903">
    <property type="entry name" value="Glyoxalase"/>
    <property type="match status" value="1"/>
</dbReference>
<sequence>MSDLPARLSVVTLGARDLPRLRRFYNDLGWREMPAGGDDWAGFLLGGVLLALYSVDELAAEAATAAPPPAQWSGITLACNVDSARHVDAAFAAAVAAGATAVADPVDRPWGGRSAYIADPEGNRWEIAWAPGARFDDRGALTGFGG</sequence>
<dbReference type="InterPro" id="IPR004360">
    <property type="entry name" value="Glyas_Fos-R_dOase_dom"/>
</dbReference>
<gene>
    <name evidence="2" type="ORF">HCK00_00275</name>
</gene>
<dbReference type="PANTHER" id="PTHR36503">
    <property type="entry name" value="BLR2520 PROTEIN"/>
    <property type="match status" value="1"/>
</dbReference>
<protein>
    <submittedName>
        <fullName evidence="2">Glyoxalase</fullName>
    </submittedName>
</protein>
<organism evidence="2 3">
    <name type="scientific">Streptomyces zingiberis</name>
    <dbReference type="NCBI Taxonomy" id="2053010"/>
    <lineage>
        <taxon>Bacteria</taxon>
        <taxon>Bacillati</taxon>
        <taxon>Actinomycetota</taxon>
        <taxon>Actinomycetes</taxon>
        <taxon>Kitasatosporales</taxon>
        <taxon>Streptomycetaceae</taxon>
        <taxon>Streptomyces</taxon>
    </lineage>
</organism>
<reference evidence="2 3" key="1">
    <citation type="submission" date="2020-03" db="EMBL/GenBank/DDBJ databases">
        <title>WGS of actinomycetes isolated from Thailand.</title>
        <authorList>
            <person name="Thawai C."/>
        </authorList>
    </citation>
    <scope>NUCLEOTIDE SEQUENCE [LARGE SCALE GENOMIC DNA]</scope>
    <source>
        <strain evidence="2 3">PLAI 1-29</strain>
    </source>
</reference>
<comment type="caution">
    <text evidence="2">The sequence shown here is derived from an EMBL/GenBank/DDBJ whole genome shotgun (WGS) entry which is preliminary data.</text>
</comment>